<gene>
    <name evidence="2" type="ORF">METZ01_LOCUS292092</name>
</gene>
<reference evidence="2" key="1">
    <citation type="submission" date="2018-05" db="EMBL/GenBank/DDBJ databases">
        <authorList>
            <person name="Lanie J.A."/>
            <person name="Ng W.-L."/>
            <person name="Kazmierczak K.M."/>
            <person name="Andrzejewski T.M."/>
            <person name="Davidsen T.M."/>
            <person name="Wayne K.J."/>
            <person name="Tettelin H."/>
            <person name="Glass J.I."/>
            <person name="Rusch D."/>
            <person name="Podicherti R."/>
            <person name="Tsui H.-C.T."/>
            <person name="Winkler M.E."/>
        </authorList>
    </citation>
    <scope>NUCLEOTIDE SEQUENCE</scope>
</reference>
<name>A0A382LRC7_9ZZZZ</name>
<dbReference type="GO" id="GO:0008218">
    <property type="term" value="P:bioluminescence"/>
    <property type="evidence" value="ECO:0007669"/>
    <property type="project" value="InterPro"/>
</dbReference>
<feature type="domain" description="Acyl-protein synthetase LuxE" evidence="1">
    <location>
        <begin position="7"/>
        <end position="270"/>
    </location>
</feature>
<evidence type="ECO:0000313" key="2">
    <source>
        <dbReference type="EMBL" id="SVC39238.1"/>
    </source>
</evidence>
<dbReference type="InterPro" id="IPR007534">
    <property type="entry name" value="LuxE"/>
</dbReference>
<organism evidence="2">
    <name type="scientific">marine metagenome</name>
    <dbReference type="NCBI Taxonomy" id="408172"/>
    <lineage>
        <taxon>unclassified sequences</taxon>
        <taxon>metagenomes</taxon>
        <taxon>ecological metagenomes</taxon>
    </lineage>
</organism>
<proteinExistence type="predicted"/>
<feature type="non-terminal residue" evidence="2">
    <location>
        <position position="271"/>
    </location>
</feature>
<dbReference type="Pfam" id="PF04443">
    <property type="entry name" value="LuxE"/>
    <property type="match status" value="1"/>
</dbReference>
<dbReference type="EMBL" id="UINC01088745">
    <property type="protein sequence ID" value="SVC39238.1"/>
    <property type="molecule type" value="Genomic_DNA"/>
</dbReference>
<sequence>MKSHIETLLEVDPYSLSQKEKNEIFHNAMNESIKFHYEKSDEFRKICDNRNFSPEKEFLVQNIPFLPVSLFKTFKLKSVPESEIIKTVYSSATTSNSPSTIFLDQITSKRQTKVLVSIMKDFLINKKNFLIIDQKSDLDNSKEVKSRESAIRGFFPFMESINFGLDSELKLDISQFEKLSEKNCCVMGFTWLLYTIVLENENNNEVKEFFKNIKNPVIIHIGGWKKLSDKKVDKEEFNQKVSNFFNCKKENIIDIYGMTEQLGTIYPDCSE</sequence>
<evidence type="ECO:0000259" key="1">
    <source>
        <dbReference type="Pfam" id="PF04443"/>
    </source>
</evidence>
<protein>
    <recommendedName>
        <fullName evidence="1">Acyl-protein synthetase LuxE domain-containing protein</fullName>
    </recommendedName>
</protein>
<dbReference type="AlphaFoldDB" id="A0A382LRC7"/>
<dbReference type="GO" id="GO:0047474">
    <property type="term" value="F:long-chain fatty acid--protein ligase activity"/>
    <property type="evidence" value="ECO:0007669"/>
    <property type="project" value="InterPro"/>
</dbReference>
<accession>A0A382LRC7</accession>